<keyword evidence="1" id="KW-0812">Transmembrane</keyword>
<name>A0A0N4Y9D7_NIPBR</name>
<evidence type="ECO:0000313" key="4">
    <source>
        <dbReference type="Proteomes" id="UP000271162"/>
    </source>
</evidence>
<feature type="chain" id="PRO_5043125399" evidence="2">
    <location>
        <begin position="22"/>
        <end position="75"/>
    </location>
</feature>
<dbReference type="AlphaFoldDB" id="A0A0N4Y9D7"/>
<reference evidence="3 4" key="2">
    <citation type="submission" date="2018-11" db="EMBL/GenBank/DDBJ databases">
        <authorList>
            <consortium name="Pathogen Informatics"/>
        </authorList>
    </citation>
    <scope>NUCLEOTIDE SEQUENCE [LARGE SCALE GENOMIC DNA]</scope>
</reference>
<feature type="signal peptide" evidence="2">
    <location>
        <begin position="1"/>
        <end position="21"/>
    </location>
</feature>
<reference evidence="5" key="1">
    <citation type="submission" date="2017-02" db="UniProtKB">
        <authorList>
            <consortium name="WormBaseParasite"/>
        </authorList>
    </citation>
    <scope>IDENTIFICATION</scope>
</reference>
<dbReference type="Proteomes" id="UP000271162">
    <property type="component" value="Unassembled WGS sequence"/>
</dbReference>
<evidence type="ECO:0000256" key="2">
    <source>
        <dbReference type="SAM" id="SignalP"/>
    </source>
</evidence>
<evidence type="ECO:0000313" key="5">
    <source>
        <dbReference type="WBParaSite" id="NBR_0001290701-mRNA-1"/>
    </source>
</evidence>
<keyword evidence="1" id="KW-0472">Membrane</keyword>
<keyword evidence="4" id="KW-1185">Reference proteome</keyword>
<organism evidence="5">
    <name type="scientific">Nippostrongylus brasiliensis</name>
    <name type="common">Rat hookworm</name>
    <dbReference type="NCBI Taxonomy" id="27835"/>
    <lineage>
        <taxon>Eukaryota</taxon>
        <taxon>Metazoa</taxon>
        <taxon>Ecdysozoa</taxon>
        <taxon>Nematoda</taxon>
        <taxon>Chromadorea</taxon>
        <taxon>Rhabditida</taxon>
        <taxon>Rhabditina</taxon>
        <taxon>Rhabditomorpha</taxon>
        <taxon>Strongyloidea</taxon>
        <taxon>Heligmosomidae</taxon>
        <taxon>Nippostrongylus</taxon>
    </lineage>
</organism>
<evidence type="ECO:0000313" key="3">
    <source>
        <dbReference type="EMBL" id="VDL76497.1"/>
    </source>
</evidence>
<keyword evidence="1" id="KW-1133">Transmembrane helix</keyword>
<feature type="transmembrane region" description="Helical" evidence="1">
    <location>
        <begin position="52"/>
        <end position="72"/>
    </location>
</feature>
<sequence>MNPTLLICVALLSITIGFTDAQYGYYTRTTYYYGRPYLGPRPYPLRPPYRPVVRPAVGAVGGAIVGAISGAMSGK</sequence>
<accession>A0A0N4Y9D7</accession>
<dbReference type="EMBL" id="UYSL01020887">
    <property type="protein sequence ID" value="VDL76497.1"/>
    <property type="molecule type" value="Genomic_DNA"/>
</dbReference>
<keyword evidence="2" id="KW-0732">Signal</keyword>
<protein>
    <submittedName>
        <fullName evidence="5">Neuropeptide-like 4</fullName>
    </submittedName>
</protein>
<gene>
    <name evidence="3" type="ORF">NBR_LOCUS12908</name>
</gene>
<proteinExistence type="predicted"/>
<evidence type="ECO:0000256" key="1">
    <source>
        <dbReference type="SAM" id="Phobius"/>
    </source>
</evidence>
<dbReference type="WBParaSite" id="NBR_0001290701-mRNA-1">
    <property type="protein sequence ID" value="NBR_0001290701-mRNA-1"/>
    <property type="gene ID" value="NBR_0001290701"/>
</dbReference>